<sequence length="51" mass="5067">MNATPAAISHGSHNAMPTAATEPDNATMIGHQLCGLKNPSSPAPSLISAPS</sequence>
<feature type="compositionally biased region" description="Low complexity" evidence="1">
    <location>
        <begin position="39"/>
        <end position="51"/>
    </location>
</feature>
<evidence type="ECO:0000256" key="1">
    <source>
        <dbReference type="SAM" id="MobiDB-lite"/>
    </source>
</evidence>
<protein>
    <submittedName>
        <fullName evidence="2">Uncharacterized protein</fullName>
    </submittedName>
</protein>
<comment type="caution">
    <text evidence="2">The sequence shown here is derived from an EMBL/GenBank/DDBJ whole genome shotgun (WGS) entry which is preliminary data.</text>
</comment>
<dbReference type="AlphaFoldDB" id="A0A916LEH3"/>
<accession>A0A916LEH3</accession>
<dbReference type="Proteomes" id="UP000039021">
    <property type="component" value="Unassembled WGS sequence"/>
</dbReference>
<proteinExistence type="predicted"/>
<gene>
    <name evidence="2" type="ORF">ERS007739_04120</name>
</gene>
<evidence type="ECO:0000313" key="2">
    <source>
        <dbReference type="EMBL" id="COZ77757.1"/>
    </source>
</evidence>
<reference evidence="3" key="1">
    <citation type="submission" date="2015-03" db="EMBL/GenBank/DDBJ databases">
        <authorList>
            <consortium name="Pathogen Informatics"/>
        </authorList>
    </citation>
    <scope>NUCLEOTIDE SEQUENCE [LARGE SCALE GENOMIC DNA]</scope>
    <source>
        <strain evidence="3">N09902308</strain>
    </source>
</reference>
<feature type="region of interest" description="Disordered" evidence="1">
    <location>
        <begin position="1"/>
        <end position="51"/>
    </location>
</feature>
<dbReference type="EMBL" id="CSBK01002387">
    <property type="protein sequence ID" value="COZ77757.1"/>
    <property type="molecule type" value="Genomic_DNA"/>
</dbReference>
<evidence type="ECO:0000313" key="3">
    <source>
        <dbReference type="Proteomes" id="UP000039021"/>
    </source>
</evidence>
<organism evidence="2 3">
    <name type="scientific">Mycobacterium tuberculosis</name>
    <dbReference type="NCBI Taxonomy" id="1773"/>
    <lineage>
        <taxon>Bacteria</taxon>
        <taxon>Bacillati</taxon>
        <taxon>Actinomycetota</taxon>
        <taxon>Actinomycetes</taxon>
        <taxon>Mycobacteriales</taxon>
        <taxon>Mycobacteriaceae</taxon>
        <taxon>Mycobacterium</taxon>
        <taxon>Mycobacterium tuberculosis complex</taxon>
    </lineage>
</organism>
<name>A0A916LEH3_MYCTX</name>